<sequence>MTTRCGPAQGSPKGRRALQAWKKEGEVLSWVGDVGVWSREEGCEVESLCVVLIGVRWATPRRCGNRKRDTARRASRGKARAVGTRRRGSVRVARLVDAYLAEVALEAGLRLAEYVFMRGAGVRLRGRRLHAMSAVSARCSTKCLTKAVYLFDLCGLHSVITHSCFYEAGRQR</sequence>
<reference evidence="1" key="1">
    <citation type="submission" date="2014-09" db="EMBL/GenBank/DDBJ databases">
        <authorList>
            <person name="Magalhaes I.L.F."/>
            <person name="Oliveira U."/>
            <person name="Santos F.R."/>
            <person name="Vidigal T.H.D.A."/>
            <person name="Brescovit A.D."/>
            <person name="Santos A.J."/>
        </authorList>
    </citation>
    <scope>NUCLEOTIDE SEQUENCE</scope>
    <source>
        <tissue evidence="1">Shoot tissue taken approximately 20 cm above the soil surface</tissue>
    </source>
</reference>
<proteinExistence type="predicted"/>
<dbReference type="AlphaFoldDB" id="A0A0A9DR00"/>
<reference evidence="1" key="2">
    <citation type="journal article" date="2015" name="Data Brief">
        <title>Shoot transcriptome of the giant reed, Arundo donax.</title>
        <authorList>
            <person name="Barrero R.A."/>
            <person name="Guerrero F.D."/>
            <person name="Moolhuijzen P."/>
            <person name="Goolsby J.A."/>
            <person name="Tidwell J."/>
            <person name="Bellgard S.E."/>
            <person name="Bellgard M.I."/>
        </authorList>
    </citation>
    <scope>NUCLEOTIDE SEQUENCE</scope>
    <source>
        <tissue evidence="1">Shoot tissue taken approximately 20 cm above the soil surface</tissue>
    </source>
</reference>
<accession>A0A0A9DR00</accession>
<dbReference type="EMBL" id="GBRH01211713">
    <property type="protein sequence ID" value="JAD86182.1"/>
    <property type="molecule type" value="Transcribed_RNA"/>
</dbReference>
<protein>
    <submittedName>
        <fullName evidence="1">Uncharacterized protein</fullName>
    </submittedName>
</protein>
<organism evidence="1">
    <name type="scientific">Arundo donax</name>
    <name type="common">Giant reed</name>
    <name type="synonym">Donax arundinaceus</name>
    <dbReference type="NCBI Taxonomy" id="35708"/>
    <lineage>
        <taxon>Eukaryota</taxon>
        <taxon>Viridiplantae</taxon>
        <taxon>Streptophyta</taxon>
        <taxon>Embryophyta</taxon>
        <taxon>Tracheophyta</taxon>
        <taxon>Spermatophyta</taxon>
        <taxon>Magnoliopsida</taxon>
        <taxon>Liliopsida</taxon>
        <taxon>Poales</taxon>
        <taxon>Poaceae</taxon>
        <taxon>PACMAD clade</taxon>
        <taxon>Arundinoideae</taxon>
        <taxon>Arundineae</taxon>
        <taxon>Arundo</taxon>
    </lineage>
</organism>
<evidence type="ECO:0000313" key="1">
    <source>
        <dbReference type="EMBL" id="JAD86182.1"/>
    </source>
</evidence>
<name>A0A0A9DR00_ARUDO</name>